<dbReference type="PANTHER" id="PTHR42736:SF1">
    <property type="entry name" value="PROTEIN-GLUTAMINE GAMMA-GLUTAMYLTRANSFERASE"/>
    <property type="match status" value="1"/>
</dbReference>
<keyword evidence="1" id="KW-0812">Transmembrane</keyword>
<evidence type="ECO:0000313" key="4">
    <source>
        <dbReference type="Proteomes" id="UP001107961"/>
    </source>
</evidence>
<feature type="transmembrane region" description="Helical" evidence="1">
    <location>
        <begin position="59"/>
        <end position="76"/>
    </location>
</feature>
<gene>
    <name evidence="3" type="ORF">LZG35_07630</name>
</gene>
<feature type="transmembrane region" description="Helical" evidence="1">
    <location>
        <begin position="106"/>
        <end position="123"/>
    </location>
</feature>
<feature type="domain" description="Transglutaminase-like" evidence="2">
    <location>
        <begin position="416"/>
        <end position="487"/>
    </location>
</feature>
<dbReference type="AlphaFoldDB" id="A0A9Q3W4L1"/>
<dbReference type="InterPro" id="IPR052901">
    <property type="entry name" value="Bact_TGase-like"/>
</dbReference>
<dbReference type="InterPro" id="IPR021878">
    <property type="entry name" value="TgpA_N"/>
</dbReference>
<reference evidence="3" key="1">
    <citation type="submission" date="2022-01" db="EMBL/GenBank/DDBJ databases">
        <authorList>
            <person name="Karlyshev A.V."/>
            <person name="Jaspars M."/>
        </authorList>
    </citation>
    <scope>NUCLEOTIDE SEQUENCE</scope>
    <source>
        <strain evidence="3">AGSA3-2</strain>
    </source>
</reference>
<dbReference type="Pfam" id="PF11992">
    <property type="entry name" value="TgpA_N"/>
    <property type="match status" value="1"/>
</dbReference>
<feature type="transmembrane region" description="Helical" evidence="1">
    <location>
        <begin position="561"/>
        <end position="583"/>
    </location>
</feature>
<keyword evidence="1" id="KW-0472">Membrane</keyword>
<feature type="transmembrane region" description="Helical" evidence="1">
    <location>
        <begin position="82"/>
        <end position="99"/>
    </location>
</feature>
<dbReference type="Proteomes" id="UP001107961">
    <property type="component" value="Unassembled WGS sequence"/>
</dbReference>
<comment type="caution">
    <text evidence="3">The sequence shown here is derived from an EMBL/GenBank/DDBJ whole genome shotgun (WGS) entry which is preliminary data.</text>
</comment>
<organism evidence="3 4">
    <name type="scientific">Alloalcanivorax xenomutans</name>
    <dbReference type="NCBI Taxonomy" id="1094342"/>
    <lineage>
        <taxon>Bacteria</taxon>
        <taxon>Pseudomonadati</taxon>
        <taxon>Pseudomonadota</taxon>
        <taxon>Gammaproteobacteria</taxon>
        <taxon>Oceanospirillales</taxon>
        <taxon>Alcanivoracaceae</taxon>
        <taxon>Alloalcanivorax</taxon>
    </lineage>
</organism>
<dbReference type="Pfam" id="PF01841">
    <property type="entry name" value="Transglut_core"/>
    <property type="match status" value="1"/>
</dbReference>
<dbReference type="PANTHER" id="PTHR42736">
    <property type="entry name" value="PROTEIN-GLUTAMINE GAMMA-GLUTAMYLTRANSFERASE"/>
    <property type="match status" value="1"/>
</dbReference>
<name>A0A9Q3W4L1_9GAMM</name>
<protein>
    <submittedName>
        <fullName evidence="3">DUF3488 and transglutaminase-like domain-containing protein</fullName>
    </submittedName>
</protein>
<dbReference type="SMART" id="SM00460">
    <property type="entry name" value="TGc"/>
    <property type="match status" value="1"/>
</dbReference>
<dbReference type="RefSeq" id="WP_233925700.1">
    <property type="nucleotide sequence ID" value="NZ_JAJVKT010000007.1"/>
</dbReference>
<dbReference type="InterPro" id="IPR038765">
    <property type="entry name" value="Papain-like_cys_pep_sf"/>
</dbReference>
<dbReference type="Gene3D" id="3.10.620.30">
    <property type="match status" value="1"/>
</dbReference>
<evidence type="ECO:0000259" key="2">
    <source>
        <dbReference type="SMART" id="SM00460"/>
    </source>
</evidence>
<dbReference type="EMBL" id="JAJVKT010000007">
    <property type="protein sequence ID" value="MCE7508506.1"/>
    <property type="molecule type" value="Genomic_DNA"/>
</dbReference>
<feature type="transmembrane region" description="Helical" evidence="1">
    <location>
        <begin position="161"/>
        <end position="181"/>
    </location>
</feature>
<dbReference type="InterPro" id="IPR002931">
    <property type="entry name" value="Transglutaminase-like"/>
</dbReference>
<evidence type="ECO:0000313" key="3">
    <source>
        <dbReference type="EMBL" id="MCE7508506.1"/>
    </source>
</evidence>
<feature type="transmembrane region" description="Helical" evidence="1">
    <location>
        <begin position="30"/>
        <end position="47"/>
    </location>
</feature>
<feature type="transmembrane region" description="Helical" evidence="1">
    <location>
        <begin position="129"/>
        <end position="149"/>
    </location>
</feature>
<accession>A0A9Q3W4L1</accession>
<dbReference type="SUPFAM" id="SSF54001">
    <property type="entry name" value="Cysteine proteinases"/>
    <property type="match status" value="1"/>
</dbReference>
<evidence type="ECO:0000256" key="1">
    <source>
        <dbReference type="SAM" id="Phobius"/>
    </source>
</evidence>
<sequence>MARLYQVPSHARPWLTAAILAISLPQLLRGPFWQVLLLLAILLWRALMDRQRAPLPGRWIRVLLLLGTVGGIYLSFGRLIGPEAGTALITSLFALKYLELVGRRDAYVLIIIGYFVCATILLFQQGFFVFLYVCLCLLLLTASLVGIHYNDSQARSRQHLGKAAVLLLQAVPLAVVLFVLVPRLPPLWNVHTDQGQARTGMSDTMAPGQVSNLAESSAIAFRVQFDGEVPPYRQRYWRGLTYSWFDGRTWSQARPDDWGDELTFYSGRGTPPLWYRDLLRRAADRPYWDYQVIMAPSQRRWLYALNTPVPEFDGLVLARDRHLVATEPVTGNFRYRVRSYTGVPMTEPLAPDQRALMLSLPEQGFPRARELASQWRRQYRDDSALVSAALHWFRDEPFHYTLSPPAVGPDVVDGFLFNTRRGFCEHYASSFVVLMRAAGIPSRVVGGYQGGEANPMGRHLLIRQYDAHAWAEVWLPGRGWVEVDPTAAVAPERVELGLRGSLSQAGEVRLPGDGIGRLPVLFQLRQWADLLEFRWQSWVLGYDLERQNQWLSRWLGAVTPWRLALLLLTLAALLVLATALIMFRGRGPRSATPLTREYRRLARGLSKRGVRGAERLSAAQLCERIARRWPAAEAAALSWRETFERLAYQQDTSPSIGALRALRRQRRRLMKACR</sequence>
<keyword evidence="4" id="KW-1185">Reference proteome</keyword>
<proteinExistence type="predicted"/>
<keyword evidence="1" id="KW-1133">Transmembrane helix</keyword>